<evidence type="ECO:0000313" key="2">
    <source>
        <dbReference type="EMBL" id="MPN60284.1"/>
    </source>
</evidence>
<dbReference type="InterPro" id="IPR017896">
    <property type="entry name" value="4Fe4S_Fe-S-bd"/>
</dbReference>
<dbReference type="PROSITE" id="PS51379">
    <property type="entry name" value="4FE4S_FER_2"/>
    <property type="match status" value="1"/>
</dbReference>
<dbReference type="PROSITE" id="PS50077">
    <property type="entry name" value="HEAT_REPEAT"/>
    <property type="match status" value="1"/>
</dbReference>
<feature type="domain" description="4Fe-4S ferredoxin-type" evidence="1">
    <location>
        <begin position="2"/>
        <end position="33"/>
    </location>
</feature>
<dbReference type="EMBL" id="VSSQ01135343">
    <property type="protein sequence ID" value="MPN60284.1"/>
    <property type="molecule type" value="Genomic_DNA"/>
</dbReference>
<evidence type="ECO:0000259" key="1">
    <source>
        <dbReference type="PROSITE" id="PS51379"/>
    </source>
</evidence>
<comment type="caution">
    <text evidence="2">The sequence shown here is derived from an EMBL/GenBank/DDBJ whole genome shotgun (WGS) entry which is preliminary data.</text>
</comment>
<dbReference type="InterPro" id="IPR021133">
    <property type="entry name" value="HEAT_type_2"/>
</dbReference>
<proteinExistence type="predicted"/>
<accession>A0A645JIW9</accession>
<reference evidence="2" key="1">
    <citation type="submission" date="2019-08" db="EMBL/GenBank/DDBJ databases">
        <authorList>
            <person name="Kucharzyk K."/>
            <person name="Murdoch R.W."/>
            <person name="Higgins S."/>
            <person name="Loffler F."/>
        </authorList>
    </citation>
    <scope>NUCLEOTIDE SEQUENCE</scope>
</reference>
<dbReference type="AlphaFoldDB" id="A0A645JIW9"/>
<gene>
    <name evidence="2" type="ORF">SDC9_208010</name>
</gene>
<sequence>MENWVMDALTCILGCELCQRVCPYNFGIEPISEMPDAFRLEEILQGNVKPALEIVGKNLNKQGRMIQHACVVAAKQNRTELIPLIEPLTSDPREGVRVAAEYALSHLRTS</sequence>
<organism evidence="2">
    <name type="scientific">bioreactor metagenome</name>
    <dbReference type="NCBI Taxonomy" id="1076179"/>
    <lineage>
        <taxon>unclassified sequences</taxon>
        <taxon>metagenomes</taxon>
        <taxon>ecological metagenomes</taxon>
    </lineage>
</organism>
<protein>
    <recommendedName>
        <fullName evidence="1">4Fe-4S ferredoxin-type domain-containing protein</fullName>
    </recommendedName>
</protein>
<name>A0A645JIW9_9ZZZZ</name>